<evidence type="ECO:0000313" key="11">
    <source>
        <dbReference type="Proteomes" id="UP001519309"/>
    </source>
</evidence>
<keyword evidence="1" id="KW-0813">Transport</keyword>
<dbReference type="Gene3D" id="3.30.70.100">
    <property type="match status" value="1"/>
</dbReference>
<dbReference type="Proteomes" id="UP001519309">
    <property type="component" value="Unassembled WGS sequence"/>
</dbReference>
<dbReference type="InterPro" id="IPR009050">
    <property type="entry name" value="Globin-like_sf"/>
</dbReference>
<evidence type="ECO:0000256" key="5">
    <source>
        <dbReference type="PIRSR" id="PIRSR601486-1"/>
    </source>
</evidence>
<protein>
    <submittedName>
        <fullName evidence="8">Antibiotic biosynthesis monooxygenase</fullName>
    </submittedName>
    <submittedName>
        <fullName evidence="9">Truncated hemoglobin YjbI/quinol monooxygenase YgiN</fullName>
    </submittedName>
</protein>
<evidence type="ECO:0000256" key="2">
    <source>
        <dbReference type="ARBA" id="ARBA00022617"/>
    </source>
</evidence>
<dbReference type="Gene3D" id="1.10.490.10">
    <property type="entry name" value="Globins"/>
    <property type="match status" value="1"/>
</dbReference>
<dbReference type="OrthoDB" id="9798157at2"/>
<name>A0A1B1ARC5_9ACTN</name>
<evidence type="ECO:0000313" key="8">
    <source>
        <dbReference type="EMBL" id="ANP49096.1"/>
    </source>
</evidence>
<reference evidence="8 10" key="1">
    <citation type="submission" date="2016-06" db="EMBL/GenBank/DDBJ databases">
        <title>Complete genome sequence of Streptomyces griseochromogenes ATCC 14511, the Blasticidin S producer.</title>
        <authorList>
            <person name="Wu L."/>
        </authorList>
    </citation>
    <scope>NUCLEOTIDE SEQUENCE [LARGE SCALE GENOMIC DNA]</scope>
    <source>
        <strain evidence="8 10">ATCC 14511</strain>
    </source>
</reference>
<dbReference type="Pfam" id="PF01152">
    <property type="entry name" value="Bac_globin"/>
    <property type="match status" value="1"/>
</dbReference>
<keyword evidence="8" id="KW-0560">Oxidoreductase</keyword>
<feature type="region of interest" description="Disordered" evidence="6">
    <location>
        <begin position="236"/>
        <end position="256"/>
    </location>
</feature>
<dbReference type="SUPFAM" id="SSF54909">
    <property type="entry name" value="Dimeric alpha+beta barrel"/>
    <property type="match status" value="1"/>
</dbReference>
<dbReference type="GO" id="GO:0046872">
    <property type="term" value="F:metal ion binding"/>
    <property type="evidence" value="ECO:0007669"/>
    <property type="project" value="UniProtKB-KW"/>
</dbReference>
<keyword evidence="4 5" id="KW-0408">Iron</keyword>
<dbReference type="GO" id="GO:0019825">
    <property type="term" value="F:oxygen binding"/>
    <property type="evidence" value="ECO:0007669"/>
    <property type="project" value="InterPro"/>
</dbReference>
<evidence type="ECO:0000256" key="4">
    <source>
        <dbReference type="ARBA" id="ARBA00023004"/>
    </source>
</evidence>
<keyword evidence="8" id="KW-0503">Monooxygenase</keyword>
<dbReference type="InterPro" id="IPR007138">
    <property type="entry name" value="ABM_dom"/>
</dbReference>
<dbReference type="InterPro" id="IPR012292">
    <property type="entry name" value="Globin/Proto"/>
</dbReference>
<proteinExistence type="predicted"/>
<keyword evidence="3 5" id="KW-0479">Metal-binding</keyword>
<accession>A0A1B1ARC5</accession>
<organism evidence="8 10">
    <name type="scientific">Streptomyces griseochromogenes</name>
    <dbReference type="NCBI Taxonomy" id="68214"/>
    <lineage>
        <taxon>Bacteria</taxon>
        <taxon>Bacillati</taxon>
        <taxon>Actinomycetota</taxon>
        <taxon>Actinomycetes</taxon>
        <taxon>Kitasatosporales</taxon>
        <taxon>Streptomycetaceae</taxon>
        <taxon>Streptomyces</taxon>
    </lineage>
</organism>
<dbReference type="CDD" id="cd14775">
    <property type="entry name" value="TrHb2_O-like"/>
    <property type="match status" value="1"/>
</dbReference>
<evidence type="ECO:0000256" key="1">
    <source>
        <dbReference type="ARBA" id="ARBA00022448"/>
    </source>
</evidence>
<dbReference type="Pfam" id="PF03992">
    <property type="entry name" value="ABM"/>
    <property type="match status" value="1"/>
</dbReference>
<keyword evidence="2 5" id="KW-0349">Heme</keyword>
<evidence type="ECO:0000313" key="10">
    <source>
        <dbReference type="Proteomes" id="UP000092659"/>
    </source>
</evidence>
<dbReference type="SUPFAM" id="SSF46458">
    <property type="entry name" value="Globin-like"/>
    <property type="match status" value="1"/>
</dbReference>
<feature type="domain" description="ABM" evidence="7">
    <location>
        <begin position="8"/>
        <end position="75"/>
    </location>
</feature>
<sequence>MTAHTIEYIRYRIPEQRSADFLSAYTRAAAQLAAAPQCVDYELTRCEEDPEHFVLRITWTSTRDHLEGFRTSERFPPFLAEIRPYVEDIEEMRHYDPTPVHGTGSATPTLYDWAGGAEAFSRLTDAFYDKVLKDDLLAPLFQDLAPDHAAHVALWLGEVFGGPARYSETQGGHGHMVAKHVGKHITEPQRRRWVNLVQDAADDAGLPTDAEFRSAFLAYVEWGTRLAVYFSGPNARPPAEQPVPRWNWGAMSPYQG</sequence>
<dbReference type="InterPro" id="IPR011008">
    <property type="entry name" value="Dimeric_a/b-barrel"/>
</dbReference>
<dbReference type="STRING" id="68214.AVL59_05430"/>
<dbReference type="InterPro" id="IPR001486">
    <property type="entry name" value="Hemoglobin_trunc"/>
</dbReference>
<evidence type="ECO:0000256" key="6">
    <source>
        <dbReference type="SAM" id="MobiDB-lite"/>
    </source>
</evidence>
<evidence type="ECO:0000256" key="3">
    <source>
        <dbReference type="ARBA" id="ARBA00022723"/>
    </source>
</evidence>
<dbReference type="GO" id="GO:0020037">
    <property type="term" value="F:heme binding"/>
    <property type="evidence" value="ECO:0007669"/>
    <property type="project" value="InterPro"/>
</dbReference>
<dbReference type="EMBL" id="CP016279">
    <property type="protein sequence ID" value="ANP49096.1"/>
    <property type="molecule type" value="Genomic_DNA"/>
</dbReference>
<evidence type="ECO:0000313" key="9">
    <source>
        <dbReference type="EMBL" id="MBP2049376.1"/>
    </source>
</evidence>
<feature type="binding site" description="distal binding residue" evidence="5">
    <location>
        <position position="175"/>
    </location>
    <ligand>
        <name>heme</name>
        <dbReference type="ChEBI" id="CHEBI:30413"/>
    </ligand>
    <ligandPart>
        <name>Fe</name>
        <dbReference type="ChEBI" id="CHEBI:18248"/>
    </ligandPart>
</feature>
<dbReference type="RefSeq" id="WP_067300044.1">
    <property type="nucleotide sequence ID" value="NZ_CP016279.1"/>
</dbReference>
<reference evidence="9 11" key="2">
    <citation type="submission" date="2021-03" db="EMBL/GenBank/DDBJ databases">
        <title>Genomic Encyclopedia of Type Strains, Phase IV (KMG-IV): sequencing the most valuable type-strain genomes for metagenomic binning, comparative biology and taxonomic classification.</title>
        <authorList>
            <person name="Goeker M."/>
        </authorList>
    </citation>
    <scope>NUCLEOTIDE SEQUENCE [LARGE SCALE GENOMIC DNA]</scope>
    <source>
        <strain evidence="9 11">DSM 40499</strain>
    </source>
</reference>
<keyword evidence="11" id="KW-1185">Reference proteome</keyword>
<dbReference type="KEGG" id="sgs:AVL59_05430"/>
<dbReference type="GO" id="GO:0004497">
    <property type="term" value="F:monooxygenase activity"/>
    <property type="evidence" value="ECO:0007669"/>
    <property type="project" value="UniProtKB-KW"/>
</dbReference>
<dbReference type="AlphaFoldDB" id="A0A1B1ARC5"/>
<dbReference type="EMBL" id="JAGGLP010000004">
    <property type="protein sequence ID" value="MBP2049376.1"/>
    <property type="molecule type" value="Genomic_DNA"/>
</dbReference>
<evidence type="ECO:0000259" key="7">
    <source>
        <dbReference type="Pfam" id="PF03992"/>
    </source>
</evidence>
<gene>
    <name evidence="8" type="ORF">AVL59_05430</name>
    <name evidence="9" type="ORF">J2Z21_002307</name>
</gene>
<dbReference type="Proteomes" id="UP000092659">
    <property type="component" value="Chromosome"/>
</dbReference>